<sequence length="472" mass="51547">MIAPALPSTLLPSALRTPVLVGAVLARRHALRRRDRWSRDQLHAHQARELDRLRRYAYAHSPFYRRLHAGRSGAALTELPVLTKAALMEHFDEVSTRPDVRLAATEAYLARASGEALFRGRYYVAGTAGTTGRRGVFVWDFAEWVHVVSSYNRAFDWAGSVAGLTRQVKTAIVSSTDPSHQSARVGASIHSRWVPTLRLDAGEDLDGIVERLNTWRPQMLIAYASMLRLLAARQLAGDLAIAPRFVFSASEVLTDSTRQLATRAWGTVPHDVYAATETAGIAAECGLHRGMHLFEDLVVTEIVDEHDRPVPVGTYGAKVLVTVLFSRTLPLIRYEMSDSVSPAGRHDCPCGRPYALIAGIQGREQEALTFPTAQGGSRAVQPIVFHHVMDAVHTAGWQITQLPGGELEVLLLPVGPVGPVEETLVARDVAEALTEQGVLPPPVRVRTVTAIPRTSLGKAPLIRAERPCTATP</sequence>
<dbReference type="Gene3D" id="3.40.50.12780">
    <property type="entry name" value="N-terminal domain of ligase-like"/>
    <property type="match status" value="1"/>
</dbReference>
<organism evidence="1 2">
    <name type="scientific">Pseudonocardia yuanmonensis</name>
    <dbReference type="NCBI Taxonomy" id="1095914"/>
    <lineage>
        <taxon>Bacteria</taxon>
        <taxon>Bacillati</taxon>
        <taxon>Actinomycetota</taxon>
        <taxon>Actinomycetes</taxon>
        <taxon>Pseudonocardiales</taxon>
        <taxon>Pseudonocardiaceae</taxon>
        <taxon>Pseudonocardia</taxon>
    </lineage>
</organism>
<dbReference type="PANTHER" id="PTHR36932:SF1">
    <property type="entry name" value="CAPSULAR POLYSACCHARIDE BIOSYNTHESIS PROTEIN"/>
    <property type="match status" value="1"/>
</dbReference>
<proteinExistence type="predicted"/>
<reference evidence="2" key="1">
    <citation type="journal article" date="2019" name="Int. J. Syst. Evol. Microbiol.">
        <title>The Global Catalogue of Microorganisms (GCM) 10K type strain sequencing project: providing services to taxonomists for standard genome sequencing and annotation.</title>
        <authorList>
            <consortium name="The Broad Institute Genomics Platform"/>
            <consortium name="The Broad Institute Genome Sequencing Center for Infectious Disease"/>
            <person name="Wu L."/>
            <person name="Ma J."/>
        </authorList>
    </citation>
    <scope>NUCLEOTIDE SEQUENCE [LARGE SCALE GENOMIC DNA]</scope>
    <source>
        <strain evidence="2">JCM 18055</strain>
    </source>
</reference>
<name>A0ABP8WXJ7_9PSEU</name>
<gene>
    <name evidence="1" type="ORF">GCM10023215_39230</name>
</gene>
<evidence type="ECO:0008006" key="3">
    <source>
        <dbReference type="Google" id="ProtNLM"/>
    </source>
</evidence>
<keyword evidence="2" id="KW-1185">Reference proteome</keyword>
<dbReference type="SUPFAM" id="SSF56801">
    <property type="entry name" value="Acetyl-CoA synthetase-like"/>
    <property type="match status" value="1"/>
</dbReference>
<accession>A0ABP8WXJ7</accession>
<dbReference type="RefSeq" id="WP_345382065.1">
    <property type="nucleotide sequence ID" value="NZ_BAABIC010000013.1"/>
</dbReference>
<dbReference type="InterPro" id="IPR053158">
    <property type="entry name" value="CapK_Type1_Caps_Biosynth"/>
</dbReference>
<comment type="caution">
    <text evidence="1">The sequence shown here is derived from an EMBL/GenBank/DDBJ whole genome shotgun (WGS) entry which is preliminary data.</text>
</comment>
<evidence type="ECO:0000313" key="2">
    <source>
        <dbReference type="Proteomes" id="UP001500325"/>
    </source>
</evidence>
<dbReference type="PANTHER" id="PTHR36932">
    <property type="entry name" value="CAPSULAR POLYSACCHARIDE BIOSYNTHESIS PROTEIN"/>
    <property type="match status" value="1"/>
</dbReference>
<dbReference type="InterPro" id="IPR042099">
    <property type="entry name" value="ANL_N_sf"/>
</dbReference>
<evidence type="ECO:0000313" key="1">
    <source>
        <dbReference type="EMBL" id="GAA4697219.1"/>
    </source>
</evidence>
<dbReference type="EMBL" id="BAABIC010000013">
    <property type="protein sequence ID" value="GAA4697219.1"/>
    <property type="molecule type" value="Genomic_DNA"/>
</dbReference>
<protein>
    <recommendedName>
        <fullName evidence="3">Phenylacetate-CoA ligase</fullName>
    </recommendedName>
</protein>
<dbReference type="Proteomes" id="UP001500325">
    <property type="component" value="Unassembled WGS sequence"/>
</dbReference>